<evidence type="ECO:0000256" key="2">
    <source>
        <dbReference type="ARBA" id="ARBA00023080"/>
    </source>
</evidence>
<reference evidence="4 5" key="1">
    <citation type="submission" date="2019-02" db="EMBL/GenBank/DDBJ databases">
        <title>Deep-cultivation of Planctomycetes and their phenomic and genomic characterization uncovers novel biology.</title>
        <authorList>
            <person name="Wiegand S."/>
            <person name="Jogler M."/>
            <person name="Boedeker C."/>
            <person name="Pinto D."/>
            <person name="Vollmers J."/>
            <person name="Rivas-Marin E."/>
            <person name="Kohn T."/>
            <person name="Peeters S.H."/>
            <person name="Heuer A."/>
            <person name="Rast P."/>
            <person name="Oberbeckmann S."/>
            <person name="Bunk B."/>
            <person name="Jeske O."/>
            <person name="Meyerdierks A."/>
            <person name="Storesund J.E."/>
            <person name="Kallscheuer N."/>
            <person name="Luecker S."/>
            <person name="Lage O.M."/>
            <person name="Pohl T."/>
            <person name="Merkel B.J."/>
            <person name="Hornburger P."/>
            <person name="Mueller R.-W."/>
            <person name="Bruemmer F."/>
            <person name="Labrenz M."/>
            <person name="Spormann A.M."/>
            <person name="Op den Camp H."/>
            <person name="Overmann J."/>
            <person name="Amann R."/>
            <person name="Jetten M.S.M."/>
            <person name="Mascher T."/>
            <person name="Medema M.H."/>
            <person name="Devos D.P."/>
            <person name="Kaster A.-K."/>
            <person name="Ovreas L."/>
            <person name="Rohde M."/>
            <person name="Galperin M.Y."/>
            <person name="Jogler C."/>
        </authorList>
    </citation>
    <scope>NUCLEOTIDE SEQUENCE [LARGE SCALE GENOMIC DNA]</scope>
    <source>
        <strain evidence="4 5">Mal4</strain>
    </source>
</reference>
<dbReference type="InterPro" id="IPR036157">
    <property type="entry name" value="dUTPase-like_sf"/>
</dbReference>
<dbReference type="GO" id="GO:0000166">
    <property type="term" value="F:nucleotide binding"/>
    <property type="evidence" value="ECO:0007669"/>
    <property type="project" value="UniProtKB-KW"/>
</dbReference>
<dbReference type="OrthoDB" id="9780202at2"/>
<dbReference type="HAMAP" id="MF_00146">
    <property type="entry name" value="dCTP_deaminase"/>
    <property type="match status" value="1"/>
</dbReference>
<dbReference type="EMBL" id="CP036275">
    <property type="protein sequence ID" value="QDU37586.1"/>
    <property type="molecule type" value="Genomic_DNA"/>
</dbReference>
<dbReference type="PANTHER" id="PTHR42680:SF3">
    <property type="entry name" value="DCTP DEAMINASE"/>
    <property type="match status" value="1"/>
</dbReference>
<dbReference type="UniPathway" id="UPA00610">
    <property type="reaction ID" value="UER00667"/>
</dbReference>
<evidence type="ECO:0000313" key="5">
    <source>
        <dbReference type="Proteomes" id="UP000320496"/>
    </source>
</evidence>
<dbReference type="InterPro" id="IPR033704">
    <property type="entry name" value="dUTPase_trimeric"/>
</dbReference>
<dbReference type="RefSeq" id="WP_145368515.1">
    <property type="nucleotide sequence ID" value="NZ_CP036275.1"/>
</dbReference>
<keyword evidence="3" id="KW-0547">Nucleotide-binding</keyword>
<feature type="binding site" evidence="3">
    <location>
        <position position="138"/>
    </location>
    <ligand>
        <name>dCTP</name>
        <dbReference type="ChEBI" id="CHEBI:61481"/>
    </ligand>
</feature>
<gene>
    <name evidence="4" type="primary">dcd_2</name>
    <name evidence="3" type="synonym">dcd</name>
    <name evidence="4" type="ORF">Mal4_19010</name>
</gene>
<keyword evidence="2 3" id="KW-0546">Nucleotide metabolism</keyword>
<dbReference type="InterPro" id="IPR011962">
    <property type="entry name" value="dCTP_deaminase"/>
</dbReference>
<accession>A0A517Z533</accession>
<dbReference type="GO" id="GO:0006226">
    <property type="term" value="P:dUMP biosynthetic process"/>
    <property type="evidence" value="ECO:0007669"/>
    <property type="project" value="UniProtKB-UniRule"/>
</dbReference>
<dbReference type="GO" id="GO:0008829">
    <property type="term" value="F:dCTP deaminase activity"/>
    <property type="evidence" value="ECO:0007669"/>
    <property type="project" value="InterPro"/>
</dbReference>
<feature type="binding site" evidence="3">
    <location>
        <position position="111"/>
    </location>
    <ligand>
        <name>dCTP</name>
        <dbReference type="ChEBI" id="CHEBI:61481"/>
    </ligand>
</feature>
<dbReference type="NCBIfam" id="TIGR02274">
    <property type="entry name" value="dCTP_deam"/>
    <property type="match status" value="1"/>
</dbReference>
<comment type="similarity">
    <text evidence="3">Belongs to the dCTP deaminase family.</text>
</comment>
<feature type="binding site" evidence="3">
    <location>
        <begin position="119"/>
        <end position="121"/>
    </location>
    <ligand>
        <name>dCTP</name>
        <dbReference type="ChEBI" id="CHEBI:61481"/>
    </ligand>
</feature>
<dbReference type="AlphaFoldDB" id="A0A517Z533"/>
<comment type="function">
    <text evidence="3">Bifunctional enzyme that catalyzes both the deamination of dCTP to dUTP and the hydrolysis of dUTP to dUMP without releasing the toxic dUTP intermediate.</text>
</comment>
<feature type="binding site" evidence="3">
    <location>
        <begin position="93"/>
        <end position="98"/>
    </location>
    <ligand>
        <name>dCTP</name>
        <dbReference type="ChEBI" id="CHEBI:61481"/>
    </ligand>
</feature>
<name>A0A517Z533_9PLAN</name>
<dbReference type="GO" id="GO:0033973">
    <property type="term" value="F:dCTP deaminase (dUMP-forming) activity"/>
    <property type="evidence" value="ECO:0007669"/>
    <property type="project" value="UniProtKB-UniRule"/>
</dbReference>
<dbReference type="EC" id="3.5.4.30" evidence="3"/>
<comment type="subunit">
    <text evidence="3">Homotrimer.</text>
</comment>
<evidence type="ECO:0000256" key="3">
    <source>
        <dbReference type="HAMAP-Rule" id="MF_00146"/>
    </source>
</evidence>
<proteinExistence type="inferred from homology"/>
<dbReference type="Gene3D" id="2.70.40.10">
    <property type="match status" value="1"/>
</dbReference>
<feature type="binding site" evidence="3">
    <location>
        <position position="155"/>
    </location>
    <ligand>
        <name>dCTP</name>
        <dbReference type="ChEBI" id="CHEBI:61481"/>
    </ligand>
</feature>
<evidence type="ECO:0000256" key="1">
    <source>
        <dbReference type="ARBA" id="ARBA00022801"/>
    </source>
</evidence>
<dbReference type="Pfam" id="PF22769">
    <property type="entry name" value="DCD"/>
    <property type="match status" value="1"/>
</dbReference>
<dbReference type="GO" id="GO:0006229">
    <property type="term" value="P:dUTP biosynthetic process"/>
    <property type="evidence" value="ECO:0007669"/>
    <property type="project" value="InterPro"/>
</dbReference>
<dbReference type="CDD" id="cd07557">
    <property type="entry name" value="trimeric_dUTPase"/>
    <property type="match status" value="1"/>
</dbReference>
<evidence type="ECO:0000313" key="4">
    <source>
        <dbReference type="EMBL" id="QDU37586.1"/>
    </source>
</evidence>
<feature type="active site" description="Proton donor/acceptor" evidence="3">
    <location>
        <position position="121"/>
    </location>
</feature>
<protein>
    <recommendedName>
        <fullName evidence="3">dCTP deaminase, dUMP-forming</fullName>
        <ecNumber evidence="3">3.5.4.30</ecNumber>
    </recommendedName>
    <alternativeName>
        <fullName evidence="3">Bifunctional dCTP deaminase:dUTPase</fullName>
    </alternativeName>
    <alternativeName>
        <fullName evidence="3">DCD-DUT</fullName>
    </alternativeName>
</protein>
<comment type="pathway">
    <text evidence="3">Pyrimidine metabolism; dUMP biosynthesis; dUMP from dCTP: step 1/1.</text>
</comment>
<dbReference type="PANTHER" id="PTHR42680">
    <property type="entry name" value="DCTP DEAMINASE"/>
    <property type="match status" value="1"/>
</dbReference>
<dbReference type="Proteomes" id="UP000320496">
    <property type="component" value="Chromosome"/>
</dbReference>
<comment type="catalytic activity">
    <reaction evidence="3">
        <text>dCTP + 2 H2O = dUMP + NH4(+) + diphosphate</text>
        <dbReference type="Rhea" id="RHEA:19205"/>
        <dbReference type="ChEBI" id="CHEBI:15377"/>
        <dbReference type="ChEBI" id="CHEBI:28938"/>
        <dbReference type="ChEBI" id="CHEBI:33019"/>
        <dbReference type="ChEBI" id="CHEBI:61481"/>
        <dbReference type="ChEBI" id="CHEBI:246422"/>
        <dbReference type="EC" id="3.5.4.30"/>
    </reaction>
</comment>
<comment type="caution">
    <text evidence="3">Lacks conserved residue(s) required for the propagation of feature annotation.</text>
</comment>
<keyword evidence="1 3" id="KW-0378">Hydrolase</keyword>
<dbReference type="SUPFAM" id="SSF51283">
    <property type="entry name" value="dUTPase-like"/>
    <property type="match status" value="1"/>
</dbReference>
<feature type="site" description="Important for bifunctional activity" evidence="3">
    <location>
        <begin position="108"/>
        <end position="109"/>
    </location>
</feature>
<feature type="binding site" evidence="3">
    <location>
        <position position="151"/>
    </location>
    <ligand>
        <name>dCTP</name>
        <dbReference type="ChEBI" id="CHEBI:61481"/>
    </ligand>
</feature>
<sequence length="193" mass="22308">MILTGDEIQTRLGSDIVIDPFDESQLNPNSYNLRLHDELLVYEEIVLDMRRPNRSRRYRIPPEGIVLSPNQLYLGRTVERTESHNVVPMLEGRSSVGRLGLFVHVTAGFGDVGFCGYWTLEMFAVQPVRIYAGIEICQIFYHTVEGNIREYCSDKYQNNHDIQPSLLYREFRSEADERQMRFGFGQEPPDSGD</sequence>
<dbReference type="GO" id="GO:0015949">
    <property type="term" value="P:nucleobase-containing small molecule interconversion"/>
    <property type="evidence" value="ECO:0007669"/>
    <property type="project" value="TreeGrafter"/>
</dbReference>
<dbReference type="KEGG" id="mri:Mal4_19010"/>
<keyword evidence="5" id="KW-1185">Reference proteome</keyword>
<organism evidence="4 5">
    <name type="scientific">Maioricimonas rarisocia</name>
    <dbReference type="NCBI Taxonomy" id="2528026"/>
    <lineage>
        <taxon>Bacteria</taxon>
        <taxon>Pseudomonadati</taxon>
        <taxon>Planctomycetota</taxon>
        <taxon>Planctomycetia</taxon>
        <taxon>Planctomycetales</taxon>
        <taxon>Planctomycetaceae</taxon>
        <taxon>Maioricimonas</taxon>
    </lineage>
</organism>